<dbReference type="Proteomes" id="UP000662637">
    <property type="component" value="Unassembled WGS sequence"/>
</dbReference>
<dbReference type="GO" id="GO:0006412">
    <property type="term" value="P:translation"/>
    <property type="evidence" value="ECO:0007669"/>
    <property type="project" value="InterPro"/>
</dbReference>
<dbReference type="Pfam" id="PF00366">
    <property type="entry name" value="Ribosomal_S17"/>
    <property type="match status" value="1"/>
</dbReference>
<keyword evidence="3" id="KW-0687">Ribonucleoprotein</keyword>
<dbReference type="EMBL" id="WJEC01008485">
    <property type="protein sequence ID" value="KAF7461922.1"/>
    <property type="molecule type" value="Genomic_DNA"/>
</dbReference>
<accession>A0A5E4BMU4</accession>
<proteinExistence type="inferred from homology"/>
<name>A0A5E4BMU4_MARMO</name>
<gene>
    <name evidence="4" type="ORF">GHT09_013414</name>
    <name evidence="5" type="ORF">MONAX_5E030506</name>
</gene>
<dbReference type="InterPro" id="IPR000266">
    <property type="entry name" value="Ribosomal_uS17"/>
</dbReference>
<protein>
    <submittedName>
        <fullName evidence="5">Uncharacterized protein</fullName>
    </submittedName>
</protein>
<reference evidence="4" key="2">
    <citation type="submission" date="2020-08" db="EMBL/GenBank/DDBJ databases">
        <authorList>
            <person name="Shumante A."/>
            <person name="Zimin A.V."/>
            <person name="Puiu D."/>
            <person name="Salzberg S.L."/>
        </authorList>
    </citation>
    <scope>NUCLEOTIDE SEQUENCE</scope>
    <source>
        <strain evidence="4">WC2-LM</strain>
        <tissue evidence="4">Liver</tissue>
    </source>
</reference>
<dbReference type="AlphaFoldDB" id="A0A5E4BMU4"/>
<dbReference type="SUPFAM" id="SSF50249">
    <property type="entry name" value="Nucleic acid-binding proteins"/>
    <property type="match status" value="1"/>
</dbReference>
<dbReference type="GO" id="GO:0022627">
    <property type="term" value="C:cytosolic small ribosomal subunit"/>
    <property type="evidence" value="ECO:0007669"/>
    <property type="project" value="TreeGrafter"/>
</dbReference>
<keyword evidence="2" id="KW-0689">Ribosomal protein</keyword>
<evidence type="ECO:0000256" key="2">
    <source>
        <dbReference type="ARBA" id="ARBA00022980"/>
    </source>
</evidence>
<keyword evidence="6" id="KW-1185">Reference proteome</keyword>
<evidence type="ECO:0000256" key="1">
    <source>
        <dbReference type="ARBA" id="ARBA00010254"/>
    </source>
</evidence>
<dbReference type="Gene3D" id="2.40.50.1000">
    <property type="match status" value="1"/>
</dbReference>
<evidence type="ECO:0000313" key="6">
    <source>
        <dbReference type="Proteomes" id="UP000335636"/>
    </source>
</evidence>
<evidence type="ECO:0000313" key="5">
    <source>
        <dbReference type="EMBL" id="VTJ70311.1"/>
    </source>
</evidence>
<reference evidence="5 6" key="1">
    <citation type="submission" date="2019-04" db="EMBL/GenBank/DDBJ databases">
        <authorList>
            <person name="Alioto T."/>
            <person name="Alioto T."/>
        </authorList>
    </citation>
    <scope>NUCLEOTIDE SEQUENCE [LARGE SCALE GENOMIC DNA]</scope>
</reference>
<sequence length="91" mass="10409">MKMQRVIVIPQDYLHHICTYNCFEKRHKNMSVHLYPCFRDVQISDNIIVGECSPLSKTSVLQCTQGHQGCWHQEAVPEVMGLDACPPPKAK</sequence>
<dbReference type="PANTHER" id="PTHR10744:SF9">
    <property type="entry name" value="40S RIBOSOMAL PROTEIN S11-RELATED"/>
    <property type="match status" value="1"/>
</dbReference>
<dbReference type="EMBL" id="CABDUW010000503">
    <property type="protein sequence ID" value="VTJ70311.1"/>
    <property type="molecule type" value="Genomic_DNA"/>
</dbReference>
<comment type="similarity">
    <text evidence="1">Belongs to the universal ribosomal protein uS17 family.</text>
</comment>
<dbReference type="PANTHER" id="PTHR10744">
    <property type="entry name" value="40S RIBOSOMAL PROTEIN S11 FAMILY MEMBER"/>
    <property type="match status" value="1"/>
</dbReference>
<evidence type="ECO:0000313" key="4">
    <source>
        <dbReference type="EMBL" id="KAF7461922.1"/>
    </source>
</evidence>
<dbReference type="Proteomes" id="UP000335636">
    <property type="component" value="Unassembled WGS sequence"/>
</dbReference>
<evidence type="ECO:0000256" key="3">
    <source>
        <dbReference type="ARBA" id="ARBA00023274"/>
    </source>
</evidence>
<organism evidence="5 6">
    <name type="scientific">Marmota monax</name>
    <name type="common">Woodchuck</name>
    <dbReference type="NCBI Taxonomy" id="9995"/>
    <lineage>
        <taxon>Eukaryota</taxon>
        <taxon>Metazoa</taxon>
        <taxon>Chordata</taxon>
        <taxon>Craniata</taxon>
        <taxon>Vertebrata</taxon>
        <taxon>Euteleostomi</taxon>
        <taxon>Mammalia</taxon>
        <taxon>Eutheria</taxon>
        <taxon>Euarchontoglires</taxon>
        <taxon>Glires</taxon>
        <taxon>Rodentia</taxon>
        <taxon>Sciuromorpha</taxon>
        <taxon>Sciuridae</taxon>
        <taxon>Xerinae</taxon>
        <taxon>Marmotini</taxon>
        <taxon>Marmota</taxon>
    </lineage>
</organism>
<dbReference type="GO" id="GO:0003735">
    <property type="term" value="F:structural constituent of ribosome"/>
    <property type="evidence" value="ECO:0007669"/>
    <property type="project" value="InterPro"/>
</dbReference>
<dbReference type="InterPro" id="IPR012340">
    <property type="entry name" value="NA-bd_OB-fold"/>
</dbReference>